<feature type="transmembrane region" description="Helical" evidence="1">
    <location>
        <begin position="136"/>
        <end position="157"/>
    </location>
</feature>
<feature type="transmembrane region" description="Helical" evidence="1">
    <location>
        <begin position="272"/>
        <end position="293"/>
    </location>
</feature>
<feature type="domain" description="Phosphatidic acid phosphatase type 2/haloperoxidase" evidence="2">
    <location>
        <begin position="171"/>
        <end position="293"/>
    </location>
</feature>
<evidence type="ECO:0000259" key="2">
    <source>
        <dbReference type="SMART" id="SM00014"/>
    </source>
</evidence>
<feature type="transmembrane region" description="Helical" evidence="1">
    <location>
        <begin position="51"/>
        <end position="72"/>
    </location>
</feature>
<keyword evidence="1" id="KW-0812">Transmembrane</keyword>
<dbReference type="Pfam" id="PF01569">
    <property type="entry name" value="PAP2"/>
    <property type="match status" value="1"/>
</dbReference>
<dbReference type="RefSeq" id="WP_091501245.1">
    <property type="nucleotide sequence ID" value="NZ_FOLI01000001.1"/>
</dbReference>
<keyword evidence="1" id="KW-1133">Transmembrane helix</keyword>
<name>A0A1I1E1B0_9LACO</name>
<dbReference type="STRING" id="283737.SAMN05660453_0245"/>
<reference evidence="3 4" key="1">
    <citation type="submission" date="2016-10" db="EMBL/GenBank/DDBJ databases">
        <authorList>
            <person name="de Groot N.N."/>
        </authorList>
    </citation>
    <scope>NUCLEOTIDE SEQUENCE [LARGE SCALE GENOMIC DNA]</scope>
    <source>
        <strain evidence="3 4">DSM 19113</strain>
    </source>
</reference>
<proteinExistence type="predicted"/>
<gene>
    <name evidence="3" type="ORF">SAMN05660453_0245</name>
</gene>
<keyword evidence="4" id="KW-1185">Reference proteome</keyword>
<feature type="transmembrane region" description="Helical" evidence="1">
    <location>
        <begin position="9"/>
        <end position="29"/>
    </location>
</feature>
<dbReference type="Gene3D" id="1.20.144.10">
    <property type="entry name" value="Phosphatidic acid phosphatase type 2/haloperoxidase"/>
    <property type="match status" value="1"/>
</dbReference>
<evidence type="ECO:0000313" key="4">
    <source>
        <dbReference type="Proteomes" id="UP000199376"/>
    </source>
</evidence>
<feature type="transmembrane region" description="Helical" evidence="1">
    <location>
        <begin position="248"/>
        <end position="266"/>
    </location>
</feature>
<feature type="transmembrane region" description="Helical" evidence="1">
    <location>
        <begin position="84"/>
        <end position="106"/>
    </location>
</feature>
<sequence>MLKNKFNKVNYFSCFVFVIFIFVLVGTFYDRQISEAVIDKKSIWAHLFEHYTVQGANVLYFSVFEMMTWIAWRRIQDKTLRWTVVIGMLLIDINQMFLITYDFVYYTAAVIQKHSLGVRWRECFDAVPLYDHSQELVFWLSTIILFIIFSFIFFWFISKQTEEQLRYSTKAAFIGLLVVVLAQVSIDGLKNWWGRYRPYEIGAQGTHYTPWYKINGDNGHSSFPSGHTRFSWLYLYLPLLLQRNQIKLQRIFTIVAIVFGIGGALGRVRTGIHFLTDVSVSSLITVTIIYLASRVMQVHFIEKK</sequence>
<dbReference type="OrthoDB" id="1653251at2"/>
<dbReference type="SMART" id="SM00014">
    <property type="entry name" value="acidPPc"/>
    <property type="match status" value="1"/>
</dbReference>
<dbReference type="SUPFAM" id="SSF48317">
    <property type="entry name" value="Acid phosphatase/Vanadium-dependent haloperoxidase"/>
    <property type="match status" value="1"/>
</dbReference>
<protein>
    <submittedName>
        <fullName evidence="3">Membrane-associated phospholipid phosphatase</fullName>
    </submittedName>
</protein>
<dbReference type="EMBL" id="FOLI01000001">
    <property type="protein sequence ID" value="SFB80985.1"/>
    <property type="molecule type" value="Genomic_DNA"/>
</dbReference>
<dbReference type="AlphaFoldDB" id="A0A1I1E1B0"/>
<dbReference type="Proteomes" id="UP000199376">
    <property type="component" value="Unassembled WGS sequence"/>
</dbReference>
<evidence type="ECO:0000256" key="1">
    <source>
        <dbReference type="SAM" id="Phobius"/>
    </source>
</evidence>
<organism evidence="3 4">
    <name type="scientific">Fructobacillus durionis</name>
    <dbReference type="NCBI Taxonomy" id="283737"/>
    <lineage>
        <taxon>Bacteria</taxon>
        <taxon>Bacillati</taxon>
        <taxon>Bacillota</taxon>
        <taxon>Bacilli</taxon>
        <taxon>Lactobacillales</taxon>
        <taxon>Lactobacillaceae</taxon>
        <taxon>Fructobacillus</taxon>
    </lineage>
</organism>
<accession>A0A1I1E1B0</accession>
<dbReference type="InterPro" id="IPR036938">
    <property type="entry name" value="PAP2/HPO_sf"/>
</dbReference>
<evidence type="ECO:0000313" key="3">
    <source>
        <dbReference type="EMBL" id="SFB80985.1"/>
    </source>
</evidence>
<keyword evidence="1" id="KW-0472">Membrane</keyword>
<dbReference type="InterPro" id="IPR000326">
    <property type="entry name" value="PAP2/HPO"/>
</dbReference>